<feature type="transmembrane region" description="Helical" evidence="5">
    <location>
        <begin position="221"/>
        <end position="241"/>
    </location>
</feature>
<feature type="domain" description="Major facilitator superfamily (MFS) profile" evidence="6">
    <location>
        <begin position="9"/>
        <end position="445"/>
    </location>
</feature>
<feature type="transmembrane region" description="Helical" evidence="5">
    <location>
        <begin position="391"/>
        <end position="409"/>
    </location>
</feature>
<reference evidence="7 8" key="1">
    <citation type="journal article" date="2019" name="Int. J. Syst. Evol. Microbiol.">
        <title>The Global Catalogue of Microorganisms (GCM) 10K type strain sequencing project: providing services to taxonomists for standard genome sequencing and annotation.</title>
        <authorList>
            <consortium name="The Broad Institute Genomics Platform"/>
            <consortium name="The Broad Institute Genome Sequencing Center for Infectious Disease"/>
            <person name="Wu L."/>
            <person name="Ma J."/>
        </authorList>
    </citation>
    <scope>NUCLEOTIDE SEQUENCE [LARGE SCALE GENOMIC DNA]</scope>
    <source>
        <strain evidence="7 8">JCM 13518</strain>
    </source>
</reference>
<evidence type="ECO:0000256" key="4">
    <source>
        <dbReference type="ARBA" id="ARBA00023136"/>
    </source>
</evidence>
<organism evidence="7 8">
    <name type="scientific">Aeromicrobium alkaliterrae</name>
    <dbReference type="NCBI Taxonomy" id="302168"/>
    <lineage>
        <taxon>Bacteria</taxon>
        <taxon>Bacillati</taxon>
        <taxon>Actinomycetota</taxon>
        <taxon>Actinomycetes</taxon>
        <taxon>Propionibacteriales</taxon>
        <taxon>Nocardioidaceae</taxon>
        <taxon>Aeromicrobium</taxon>
    </lineage>
</organism>
<feature type="transmembrane region" description="Helical" evidence="5">
    <location>
        <begin position="351"/>
        <end position="370"/>
    </location>
</feature>
<dbReference type="Proteomes" id="UP001501057">
    <property type="component" value="Unassembled WGS sequence"/>
</dbReference>
<comment type="caution">
    <text evidence="7">The sequence shown here is derived from an EMBL/GenBank/DDBJ whole genome shotgun (WGS) entry which is preliminary data.</text>
</comment>
<feature type="transmembrane region" description="Helical" evidence="5">
    <location>
        <begin position="197"/>
        <end position="215"/>
    </location>
</feature>
<dbReference type="Pfam" id="PF07690">
    <property type="entry name" value="MFS_1"/>
    <property type="match status" value="1"/>
</dbReference>
<evidence type="ECO:0000256" key="3">
    <source>
        <dbReference type="ARBA" id="ARBA00022989"/>
    </source>
</evidence>
<dbReference type="PROSITE" id="PS50850">
    <property type="entry name" value="MFS"/>
    <property type="match status" value="1"/>
</dbReference>
<evidence type="ECO:0000259" key="6">
    <source>
        <dbReference type="PROSITE" id="PS50850"/>
    </source>
</evidence>
<feature type="transmembrane region" description="Helical" evidence="5">
    <location>
        <begin position="100"/>
        <end position="122"/>
    </location>
</feature>
<accession>A0ABN2K6K9</accession>
<feature type="transmembrane region" description="Helical" evidence="5">
    <location>
        <begin position="421"/>
        <end position="442"/>
    </location>
</feature>
<feature type="transmembrane region" description="Helical" evidence="5">
    <location>
        <begin position="327"/>
        <end position="345"/>
    </location>
</feature>
<gene>
    <name evidence="7" type="ORF">GCM10009710_31540</name>
</gene>
<feature type="transmembrane region" description="Helical" evidence="5">
    <location>
        <begin position="294"/>
        <end position="315"/>
    </location>
</feature>
<dbReference type="InterPro" id="IPR020846">
    <property type="entry name" value="MFS_dom"/>
</dbReference>
<keyword evidence="4 5" id="KW-0472">Membrane</keyword>
<dbReference type="InterPro" id="IPR036259">
    <property type="entry name" value="MFS_trans_sf"/>
</dbReference>
<feature type="transmembrane region" description="Helical" evidence="5">
    <location>
        <begin position="166"/>
        <end position="185"/>
    </location>
</feature>
<feature type="transmembrane region" description="Helical" evidence="5">
    <location>
        <begin position="46"/>
        <end position="66"/>
    </location>
</feature>
<feature type="transmembrane region" description="Helical" evidence="5">
    <location>
        <begin position="7"/>
        <end position="26"/>
    </location>
</feature>
<evidence type="ECO:0000256" key="1">
    <source>
        <dbReference type="ARBA" id="ARBA00004651"/>
    </source>
</evidence>
<dbReference type="RefSeq" id="WP_344203311.1">
    <property type="nucleotide sequence ID" value="NZ_BAAAME010000005.1"/>
</dbReference>
<evidence type="ECO:0000313" key="7">
    <source>
        <dbReference type="EMBL" id="GAA1749206.1"/>
    </source>
</evidence>
<dbReference type="SUPFAM" id="SSF103473">
    <property type="entry name" value="MFS general substrate transporter"/>
    <property type="match status" value="1"/>
</dbReference>
<evidence type="ECO:0000256" key="2">
    <source>
        <dbReference type="ARBA" id="ARBA00022692"/>
    </source>
</evidence>
<dbReference type="EMBL" id="BAAAME010000005">
    <property type="protein sequence ID" value="GAA1749206.1"/>
    <property type="molecule type" value="Genomic_DNA"/>
</dbReference>
<dbReference type="Gene3D" id="1.20.1720.10">
    <property type="entry name" value="Multidrug resistance protein D"/>
    <property type="match status" value="1"/>
</dbReference>
<protein>
    <submittedName>
        <fullName evidence="7">MFS transporter</fullName>
    </submittedName>
</protein>
<dbReference type="InterPro" id="IPR011701">
    <property type="entry name" value="MFS"/>
</dbReference>
<name>A0ABN2K6K9_9ACTN</name>
<feature type="transmembrane region" description="Helical" evidence="5">
    <location>
        <begin position="134"/>
        <end position="154"/>
    </location>
</feature>
<evidence type="ECO:0000256" key="5">
    <source>
        <dbReference type="SAM" id="Phobius"/>
    </source>
</evidence>
<feature type="transmembrane region" description="Helical" evidence="5">
    <location>
        <begin position="261"/>
        <end position="282"/>
    </location>
</feature>
<proteinExistence type="predicted"/>
<keyword evidence="8" id="KW-1185">Reference proteome</keyword>
<dbReference type="Gene3D" id="1.20.1250.20">
    <property type="entry name" value="MFS general substrate transporter like domains"/>
    <property type="match status" value="1"/>
</dbReference>
<dbReference type="PANTHER" id="PTHR42718">
    <property type="entry name" value="MAJOR FACILITATOR SUPERFAMILY MULTIDRUG TRANSPORTER MFSC"/>
    <property type="match status" value="1"/>
</dbReference>
<keyword evidence="3 5" id="KW-1133">Transmembrane helix</keyword>
<sequence>MSQAPRAGLLPVVAAGTALVLVTYVTPLATLPPTIRDLGGGSAAQAWILSAMSIGLAGGMLATGVLGDRYGRRRIYLLGLTGLVVGAVLAAAAWHPGVMITARVVEGVGGGAILACGLAVLAQAHPPGPALQRATATWGASIGGGIAGGALLSAALDIGTSWRENYVVTAVAGLVLLLPTARIVPESRSATPRRLDVPGMVLLALVMVAAVGALTQARSGWGALSSLLVGVAVVAFVALGLTERRTRQPLVDPDLLQRPRFLASILGSLTVGLSIIAMSSFLPTVAQAGYGDSLRVASIPPFVWAVASTLSAILLRRLPVSPQGPGAISVLLLLQSAAMLLALLADSSVGLVLPMALAGVATGLLNAVLGREAVVSVPLDQAAMASGASNTARYLGAACGITLVVVIGTRGSGDVLAGWHLAVLAAAALGVLGSAVIGAIALRARGAARADGVVPTS</sequence>
<comment type="subcellular location">
    <subcellularLocation>
        <location evidence="1">Cell membrane</location>
        <topology evidence="1">Multi-pass membrane protein</topology>
    </subcellularLocation>
</comment>
<keyword evidence="2 5" id="KW-0812">Transmembrane</keyword>
<evidence type="ECO:0000313" key="8">
    <source>
        <dbReference type="Proteomes" id="UP001501057"/>
    </source>
</evidence>
<feature type="transmembrane region" description="Helical" evidence="5">
    <location>
        <begin position="75"/>
        <end position="94"/>
    </location>
</feature>
<dbReference type="PANTHER" id="PTHR42718:SF49">
    <property type="entry name" value="EXPORT PROTEIN"/>
    <property type="match status" value="1"/>
</dbReference>